<dbReference type="Pfam" id="PF00076">
    <property type="entry name" value="RRM_1"/>
    <property type="match status" value="1"/>
</dbReference>
<dbReference type="Proteomes" id="UP000027361">
    <property type="component" value="Unassembled WGS sequence"/>
</dbReference>
<dbReference type="OrthoDB" id="252020at2759"/>
<evidence type="ECO:0000256" key="1">
    <source>
        <dbReference type="ARBA" id="ARBA00022884"/>
    </source>
</evidence>
<dbReference type="EMBL" id="JMSN01000068">
    <property type="protein sequence ID" value="KDN42631.1"/>
    <property type="molecule type" value="Genomic_DNA"/>
</dbReference>
<evidence type="ECO:0000313" key="5">
    <source>
        <dbReference type="EMBL" id="KDN42631.1"/>
    </source>
</evidence>
<dbReference type="PANTHER" id="PTHR15481:SF0">
    <property type="entry name" value="LD23870P-RELATED"/>
    <property type="match status" value="1"/>
</dbReference>
<evidence type="ECO:0000256" key="2">
    <source>
        <dbReference type="PROSITE-ProRule" id="PRU00176"/>
    </source>
</evidence>
<comment type="caution">
    <text evidence="5">The sequence shown here is derived from an EMBL/GenBank/DDBJ whole genome shotgun (WGS) entry which is preliminary data.</text>
</comment>
<feature type="compositionally biased region" description="Basic and acidic residues" evidence="3">
    <location>
        <begin position="294"/>
        <end position="336"/>
    </location>
</feature>
<feature type="compositionally biased region" description="Polar residues" evidence="3">
    <location>
        <begin position="1"/>
        <end position="11"/>
    </location>
</feature>
<reference evidence="5 6" key="1">
    <citation type="submission" date="2014-05" db="EMBL/GenBank/DDBJ databases">
        <title>Draft genome sequence of a rare smut relative, Tilletiaria anomala UBC 951.</title>
        <authorList>
            <consortium name="DOE Joint Genome Institute"/>
            <person name="Toome M."/>
            <person name="Kuo A."/>
            <person name="Henrissat B."/>
            <person name="Lipzen A."/>
            <person name="Tritt A."/>
            <person name="Yoshinaga Y."/>
            <person name="Zane M."/>
            <person name="Barry K."/>
            <person name="Grigoriev I.V."/>
            <person name="Spatafora J.W."/>
            <person name="Aimea M.C."/>
        </authorList>
    </citation>
    <scope>NUCLEOTIDE SEQUENCE [LARGE SCALE GENOMIC DNA]</scope>
    <source>
        <strain evidence="5 6">UBC 951</strain>
    </source>
</reference>
<dbReference type="GO" id="GO:0000398">
    <property type="term" value="P:mRNA splicing, via spliceosome"/>
    <property type="evidence" value="ECO:0007669"/>
    <property type="project" value="TreeGrafter"/>
</dbReference>
<dbReference type="GeneID" id="25267256"/>
<feature type="region of interest" description="Disordered" evidence="3">
    <location>
        <begin position="200"/>
        <end position="235"/>
    </location>
</feature>
<organism evidence="5 6">
    <name type="scientific">Tilletiaria anomala (strain ATCC 24038 / CBS 436.72 / UBC 951)</name>
    <dbReference type="NCBI Taxonomy" id="1037660"/>
    <lineage>
        <taxon>Eukaryota</taxon>
        <taxon>Fungi</taxon>
        <taxon>Dikarya</taxon>
        <taxon>Basidiomycota</taxon>
        <taxon>Ustilaginomycotina</taxon>
        <taxon>Exobasidiomycetes</taxon>
        <taxon>Georgefischeriales</taxon>
        <taxon>Tilletiariaceae</taxon>
        <taxon>Tilletiaria</taxon>
    </lineage>
</organism>
<dbReference type="InParanoid" id="A0A066VM98"/>
<dbReference type="OMA" id="NSRCANS"/>
<feature type="compositionally biased region" description="Basic and acidic residues" evidence="3">
    <location>
        <begin position="31"/>
        <end position="45"/>
    </location>
</feature>
<keyword evidence="1 2" id="KW-0694">RNA-binding</keyword>
<dbReference type="STRING" id="1037660.A0A066VM98"/>
<name>A0A066VM98_TILAU</name>
<evidence type="ECO:0000259" key="4">
    <source>
        <dbReference type="PROSITE" id="PS50102"/>
    </source>
</evidence>
<accession>A0A066VM98</accession>
<feature type="domain" description="RRM" evidence="4">
    <location>
        <begin position="149"/>
        <end position="251"/>
    </location>
</feature>
<feature type="region of interest" description="Disordered" evidence="3">
    <location>
        <begin position="1"/>
        <end position="142"/>
    </location>
</feature>
<gene>
    <name evidence="5" type="ORF">K437DRAFT_295331</name>
</gene>
<dbReference type="PROSITE" id="PS50102">
    <property type="entry name" value="RRM"/>
    <property type="match status" value="1"/>
</dbReference>
<feature type="compositionally biased region" description="Polar residues" evidence="3">
    <location>
        <begin position="478"/>
        <end position="489"/>
    </location>
</feature>
<dbReference type="InterPro" id="IPR035979">
    <property type="entry name" value="RBD_domain_sf"/>
</dbReference>
<dbReference type="GO" id="GO:0005654">
    <property type="term" value="C:nucleoplasm"/>
    <property type="evidence" value="ECO:0007669"/>
    <property type="project" value="TreeGrafter"/>
</dbReference>
<dbReference type="GO" id="GO:0005737">
    <property type="term" value="C:cytoplasm"/>
    <property type="evidence" value="ECO:0007669"/>
    <property type="project" value="TreeGrafter"/>
</dbReference>
<dbReference type="Gene3D" id="3.30.70.330">
    <property type="match status" value="1"/>
</dbReference>
<dbReference type="GO" id="GO:0003723">
    <property type="term" value="F:RNA binding"/>
    <property type="evidence" value="ECO:0007669"/>
    <property type="project" value="UniProtKB-UniRule"/>
</dbReference>
<dbReference type="AlphaFoldDB" id="A0A066VM98"/>
<feature type="compositionally biased region" description="Basic and acidic residues" evidence="3">
    <location>
        <begin position="114"/>
        <end position="142"/>
    </location>
</feature>
<feature type="compositionally biased region" description="Low complexity" evidence="3">
    <location>
        <begin position="79"/>
        <end position="97"/>
    </location>
</feature>
<feature type="compositionally biased region" description="Polar residues" evidence="3">
    <location>
        <begin position="67"/>
        <end position="77"/>
    </location>
</feature>
<proteinExistence type="predicted"/>
<dbReference type="InterPro" id="IPR000504">
    <property type="entry name" value="RRM_dom"/>
</dbReference>
<protein>
    <recommendedName>
        <fullName evidence="4">RRM domain-containing protein</fullName>
    </recommendedName>
</protein>
<feature type="compositionally biased region" description="Basic and acidic residues" evidence="3">
    <location>
        <begin position="467"/>
        <end position="476"/>
    </location>
</feature>
<feature type="region of interest" description="Disordered" evidence="3">
    <location>
        <begin position="264"/>
        <end position="489"/>
    </location>
</feature>
<dbReference type="GO" id="GO:0061574">
    <property type="term" value="C:ASAP complex"/>
    <property type="evidence" value="ECO:0007669"/>
    <property type="project" value="TreeGrafter"/>
</dbReference>
<feature type="compositionally biased region" description="Low complexity" evidence="3">
    <location>
        <begin position="200"/>
        <end position="224"/>
    </location>
</feature>
<evidence type="ECO:0000256" key="3">
    <source>
        <dbReference type="SAM" id="MobiDB-lite"/>
    </source>
</evidence>
<evidence type="ECO:0000313" key="6">
    <source>
        <dbReference type="Proteomes" id="UP000027361"/>
    </source>
</evidence>
<dbReference type="HOGENOM" id="CLU_558002_0_0_1"/>
<dbReference type="RefSeq" id="XP_013242131.1">
    <property type="nucleotide sequence ID" value="XM_013386677.1"/>
</dbReference>
<keyword evidence="6" id="KW-1185">Reference proteome</keyword>
<feature type="compositionally biased region" description="Gly residues" evidence="3">
    <location>
        <begin position="443"/>
        <end position="463"/>
    </location>
</feature>
<dbReference type="SUPFAM" id="SSF54928">
    <property type="entry name" value="RNA-binding domain, RBD"/>
    <property type="match status" value="1"/>
</dbReference>
<dbReference type="PANTHER" id="PTHR15481">
    <property type="entry name" value="RIBONUCLEIC ACID BINDING PROTEIN S1"/>
    <property type="match status" value="1"/>
</dbReference>
<sequence length="489" mass="51352">MPLSPSPSWGSRTRRHERSPSPPSAYQRRSRSPERSVGSRRDTERGWGGTDDGGWGHRTQDRYATAGDNSRCANSRGDSGWSARVSSSRGAASMGGRYARDTDLGNSNSGNGRWGRDRDSDYRGADEGRRQGHESEDVEVRDAVSDSKYTIAIHGLSKNVAPRHLREIFGAYGDIKKLELLIHARSGDSKGEAYVSFHAPHTSHSSCRSSRRSPSPSPPSASTANPAQKAVAHMHQGQIDGTIIEVKMRAWPYHLLRVHAREGGREIDNDGGGTTGAGTRLAARDADDGTWAPRGRDRELGRRTDLPLGRWGKDSSRERDWASSRGGRDAFGRDAARAGAGAGAADDDTGAGDDAGLGESNTRESGLGGSNFDRAPGGGAANGSWGRAPRAGDTFSESRPGADDRRGNSSRAGVGGGGRAIGTGANAGLASGCGWGSAKENRQGGGYGGGGGAGGRWAPGGGSRRSSSPDRQRDEDNGQQTSTMDSGRD</sequence>
<dbReference type="InterPro" id="IPR012677">
    <property type="entry name" value="Nucleotide-bd_a/b_plait_sf"/>
</dbReference>